<dbReference type="InterPro" id="IPR013792">
    <property type="entry name" value="RNA3'P_cycl/enolpyr_Trfase_a/b"/>
</dbReference>
<evidence type="ECO:0000313" key="18">
    <source>
        <dbReference type="EMBL" id="KYN87783.1"/>
    </source>
</evidence>
<dbReference type="EC" id="2.5.1.7" evidence="12"/>
<dbReference type="NCBIfam" id="NF006873">
    <property type="entry name" value="PRK09369.1"/>
    <property type="match status" value="1"/>
</dbReference>
<dbReference type="GO" id="GO:0071555">
    <property type="term" value="P:cell wall organization"/>
    <property type="evidence" value="ECO:0007669"/>
    <property type="project" value="UniProtKB-KW"/>
</dbReference>
<comment type="caution">
    <text evidence="18">The sequence shown here is derived from an EMBL/GenBank/DDBJ whole genome shotgun (WGS) entry which is preliminary data.</text>
</comment>
<comment type="catalytic activity">
    <reaction evidence="16">
        <text>phosphoenolpyruvate + UDP-N-acetyl-alpha-D-glucosamine = UDP-N-acetyl-3-O-(1-carboxyvinyl)-alpha-D-glucosamine + phosphate</text>
        <dbReference type="Rhea" id="RHEA:18681"/>
        <dbReference type="ChEBI" id="CHEBI:43474"/>
        <dbReference type="ChEBI" id="CHEBI:57705"/>
        <dbReference type="ChEBI" id="CHEBI:58702"/>
        <dbReference type="ChEBI" id="CHEBI:68483"/>
        <dbReference type="EC" id="2.5.1.7"/>
    </reaction>
</comment>
<dbReference type="InterPro" id="IPR036968">
    <property type="entry name" value="Enolpyruvate_Tfrase_sf"/>
</dbReference>
<dbReference type="GO" id="GO:0019277">
    <property type="term" value="P:UDP-N-acetylgalactosamine biosynthetic process"/>
    <property type="evidence" value="ECO:0007669"/>
    <property type="project" value="InterPro"/>
</dbReference>
<dbReference type="AlphaFoldDB" id="A0A151KX98"/>
<dbReference type="InterPro" id="IPR050068">
    <property type="entry name" value="MurA_subfamily"/>
</dbReference>
<reference evidence="19" key="1">
    <citation type="submission" date="2015-12" db="EMBL/GenBank/DDBJ databases">
        <authorList>
            <person name="Shamseldin A."/>
            <person name="Moawad H."/>
            <person name="Abd El-Rahim W.M."/>
            <person name="Sadowsky M.J."/>
        </authorList>
    </citation>
    <scope>NUCLEOTIDE SEQUENCE [LARGE SCALE GENOMIC DNA]</scope>
    <source>
        <strain evidence="19">2538-88</strain>
    </source>
</reference>
<evidence type="ECO:0000256" key="3">
    <source>
        <dbReference type="ARBA" id="ARBA00022490"/>
    </source>
</evidence>
<protein>
    <recommendedName>
        <fullName evidence="13">UDP-N-acetylglucosamine 1-carboxyvinyltransferase</fullName>
        <ecNumber evidence="12">2.5.1.7</ecNumber>
    </recommendedName>
    <alternativeName>
        <fullName evidence="14">Enoylpyruvate transferase</fullName>
    </alternativeName>
    <alternativeName>
        <fullName evidence="15">UDP-N-acetylglucosamine enolpyruvyl transferase</fullName>
    </alternativeName>
</protein>
<keyword evidence="4" id="KW-0132">Cell division</keyword>
<dbReference type="Pfam" id="PF00275">
    <property type="entry name" value="EPSP_synthase"/>
    <property type="match status" value="1"/>
</dbReference>
<proteinExistence type="inferred from homology"/>
<evidence type="ECO:0000256" key="15">
    <source>
        <dbReference type="ARBA" id="ARBA00042842"/>
    </source>
</evidence>
<dbReference type="PANTHER" id="PTHR43783:SF1">
    <property type="entry name" value="UDP-N-ACETYLGLUCOSAMINE 1-CARBOXYVINYLTRANSFERASE"/>
    <property type="match status" value="1"/>
</dbReference>
<accession>A0A151KX98</accession>
<dbReference type="Proteomes" id="UP000075346">
    <property type="component" value="Unassembled WGS sequence"/>
</dbReference>
<evidence type="ECO:0000256" key="14">
    <source>
        <dbReference type="ARBA" id="ARBA00042443"/>
    </source>
</evidence>
<dbReference type="InterPro" id="IPR001986">
    <property type="entry name" value="Enolpyruvate_Tfrase_dom"/>
</dbReference>
<name>A0A151KX98_9VIBR</name>
<dbReference type="EMBL" id="LOBR01000041">
    <property type="protein sequence ID" value="KYN87783.1"/>
    <property type="molecule type" value="Genomic_DNA"/>
</dbReference>
<keyword evidence="6" id="KW-0133">Cell shape</keyword>
<keyword evidence="10" id="KW-0670">Pyruvate</keyword>
<evidence type="ECO:0000256" key="1">
    <source>
        <dbReference type="ARBA" id="ARBA00004496"/>
    </source>
</evidence>
<evidence type="ECO:0000256" key="7">
    <source>
        <dbReference type="ARBA" id="ARBA00022984"/>
    </source>
</evidence>
<dbReference type="CDD" id="cd01555">
    <property type="entry name" value="UdpNAET"/>
    <property type="match status" value="1"/>
</dbReference>
<evidence type="ECO:0000256" key="10">
    <source>
        <dbReference type="ARBA" id="ARBA00023317"/>
    </source>
</evidence>
<organism evidence="18 19">
    <name type="scientific">Vibrio cidicii</name>
    <dbReference type="NCBI Taxonomy" id="1763883"/>
    <lineage>
        <taxon>Bacteria</taxon>
        <taxon>Pseudomonadati</taxon>
        <taxon>Pseudomonadota</taxon>
        <taxon>Gammaproteobacteria</taxon>
        <taxon>Vibrionales</taxon>
        <taxon>Vibrionaceae</taxon>
        <taxon>Vibrio</taxon>
    </lineage>
</organism>
<evidence type="ECO:0000256" key="11">
    <source>
        <dbReference type="ARBA" id="ARBA00038367"/>
    </source>
</evidence>
<dbReference type="InterPro" id="IPR005750">
    <property type="entry name" value="UDP_GlcNAc_COvinyl_MurA"/>
</dbReference>
<keyword evidence="7" id="KW-0573">Peptidoglycan synthesis</keyword>
<evidence type="ECO:0000313" key="19">
    <source>
        <dbReference type="Proteomes" id="UP000075346"/>
    </source>
</evidence>
<evidence type="ECO:0000256" key="4">
    <source>
        <dbReference type="ARBA" id="ARBA00022618"/>
    </source>
</evidence>
<keyword evidence="9" id="KW-0961">Cell wall biogenesis/degradation</keyword>
<evidence type="ECO:0000256" key="16">
    <source>
        <dbReference type="ARBA" id="ARBA00047527"/>
    </source>
</evidence>
<evidence type="ECO:0000256" key="5">
    <source>
        <dbReference type="ARBA" id="ARBA00022679"/>
    </source>
</evidence>
<dbReference type="GO" id="GO:0009252">
    <property type="term" value="P:peptidoglycan biosynthetic process"/>
    <property type="evidence" value="ECO:0007669"/>
    <property type="project" value="UniProtKB-KW"/>
</dbReference>
<evidence type="ECO:0000256" key="9">
    <source>
        <dbReference type="ARBA" id="ARBA00023316"/>
    </source>
</evidence>
<comment type="pathway">
    <text evidence="2">Cell wall biogenesis; peptidoglycan biosynthesis.</text>
</comment>
<evidence type="ECO:0000256" key="13">
    <source>
        <dbReference type="ARBA" id="ARBA00039754"/>
    </source>
</evidence>
<keyword evidence="8" id="KW-0131">Cell cycle</keyword>
<sequence>MALYNDVIEIEGGQTPKGEVTVSGAKNSATRLLAAATLCDEEVVLTGYPTNLVDSKHKERFLNNNGVLTKSENDTLVIDSKDYTPKHLDDYFYPIRTTYLLVAGQLKRNDVAYIPYPGGCNIGARKYDVHIAIWEEFGCKVEEKENHIEIHRSEKLLATQYEFPISTVGGTENALLMASIAEGISTFANAYITPEIEDLIAFLRRSGVEIEVIGQSSIKVTGCSYLKGHQYHVLPDRIEALTWLIYGAISGGSILIKNVPFDSMEIPLMYLRNAGVDFFQNSESIYINTSCMKDGHAHSFEVACGTHPGIISDMQPFYVMLGLMSIGKSRIHDYRYPKRVSYVEELQKFVNLQLEFEEGKITTNGPVIFNSADAVATDLRGTMAAVLAALCAPSGLSRITGVSMALRGYNNLEAKLEQLGVKVDYKG</sequence>
<gene>
    <name evidence="18" type="ORF">ATY37_17360</name>
</gene>
<comment type="similarity">
    <text evidence="11">Belongs to the EPSP synthase family. MurA subfamily.</text>
</comment>
<evidence type="ECO:0000256" key="8">
    <source>
        <dbReference type="ARBA" id="ARBA00023306"/>
    </source>
</evidence>
<dbReference type="SUPFAM" id="SSF55205">
    <property type="entry name" value="EPT/RTPC-like"/>
    <property type="match status" value="1"/>
</dbReference>
<keyword evidence="3" id="KW-0963">Cytoplasm</keyword>
<dbReference type="GO" id="GO:0008360">
    <property type="term" value="P:regulation of cell shape"/>
    <property type="evidence" value="ECO:0007669"/>
    <property type="project" value="UniProtKB-KW"/>
</dbReference>
<dbReference type="RefSeq" id="WP_061897259.1">
    <property type="nucleotide sequence ID" value="NZ_LOBR01000041.1"/>
</dbReference>
<feature type="domain" description="Enolpyruvate transferase" evidence="17">
    <location>
        <begin position="11"/>
        <end position="416"/>
    </location>
</feature>
<dbReference type="GO" id="GO:0008760">
    <property type="term" value="F:UDP-N-acetylglucosamine 1-carboxyvinyltransferase activity"/>
    <property type="evidence" value="ECO:0007669"/>
    <property type="project" value="UniProtKB-EC"/>
</dbReference>
<evidence type="ECO:0000259" key="17">
    <source>
        <dbReference type="Pfam" id="PF00275"/>
    </source>
</evidence>
<dbReference type="Gene3D" id="3.65.10.10">
    <property type="entry name" value="Enolpyruvate transferase domain"/>
    <property type="match status" value="2"/>
</dbReference>
<dbReference type="GO" id="GO:0005737">
    <property type="term" value="C:cytoplasm"/>
    <property type="evidence" value="ECO:0007669"/>
    <property type="project" value="UniProtKB-SubCell"/>
</dbReference>
<dbReference type="GO" id="GO:0051301">
    <property type="term" value="P:cell division"/>
    <property type="evidence" value="ECO:0007669"/>
    <property type="project" value="UniProtKB-KW"/>
</dbReference>
<dbReference type="PANTHER" id="PTHR43783">
    <property type="entry name" value="UDP-N-ACETYLGLUCOSAMINE 1-CARBOXYVINYLTRANSFERASE"/>
    <property type="match status" value="1"/>
</dbReference>
<evidence type="ECO:0000256" key="12">
    <source>
        <dbReference type="ARBA" id="ARBA00039108"/>
    </source>
</evidence>
<evidence type="ECO:0000256" key="6">
    <source>
        <dbReference type="ARBA" id="ARBA00022960"/>
    </source>
</evidence>
<comment type="subcellular location">
    <subcellularLocation>
        <location evidence="1">Cytoplasm</location>
    </subcellularLocation>
</comment>
<keyword evidence="5" id="KW-0808">Transferase</keyword>
<evidence type="ECO:0000256" key="2">
    <source>
        <dbReference type="ARBA" id="ARBA00004752"/>
    </source>
</evidence>